<dbReference type="Proteomes" id="UP000260644">
    <property type="component" value="Unassembled WGS sequence"/>
</dbReference>
<evidence type="ECO:0000313" key="1">
    <source>
        <dbReference type="EMBL" id="RFS20470.1"/>
    </source>
</evidence>
<reference evidence="1 2" key="1">
    <citation type="submission" date="2018-07" db="EMBL/GenBank/DDBJ databases">
        <title>Chitinophaga K2CV101002-2 sp. nov., isolated from a monsoon evergreen broad-leaved forest soil.</title>
        <authorList>
            <person name="Lv Y."/>
        </authorList>
    </citation>
    <scope>NUCLEOTIDE SEQUENCE [LARGE SCALE GENOMIC DNA]</scope>
    <source>
        <strain evidence="1 2">GDMCC 1.1288</strain>
    </source>
</reference>
<accession>A0A3E1Y6B0</accession>
<keyword evidence="2" id="KW-1185">Reference proteome</keyword>
<comment type="caution">
    <text evidence="1">The sequence shown here is derived from an EMBL/GenBank/DDBJ whole genome shotgun (WGS) entry which is preliminary data.</text>
</comment>
<evidence type="ECO:0000313" key="2">
    <source>
        <dbReference type="Proteomes" id="UP000260644"/>
    </source>
</evidence>
<dbReference type="AlphaFoldDB" id="A0A3E1Y6B0"/>
<sequence>MKALFTFLLVVLIGIQSGFEQRKSKSNDSLDVVISGYIINLDGAKLFQPCPDSSLSIWEALSKTSFGIDDPQAFCNFEGAYVKKSSVQYIINTSPTIYKGELQYYYGTIKLAMFLVGNNKNEFTTYDTPAFQILYENRKLPLKGFYVKGNLKEIKPAT</sequence>
<proteinExistence type="predicted"/>
<organism evidence="1 2">
    <name type="scientific">Chitinophaga silvatica</name>
    <dbReference type="NCBI Taxonomy" id="2282649"/>
    <lineage>
        <taxon>Bacteria</taxon>
        <taxon>Pseudomonadati</taxon>
        <taxon>Bacteroidota</taxon>
        <taxon>Chitinophagia</taxon>
        <taxon>Chitinophagales</taxon>
        <taxon>Chitinophagaceae</taxon>
        <taxon>Chitinophaga</taxon>
    </lineage>
</organism>
<name>A0A3E1Y6B0_9BACT</name>
<gene>
    <name evidence="1" type="ORF">DVR12_18030</name>
</gene>
<dbReference type="OrthoDB" id="9907007at2"/>
<protein>
    <submittedName>
        <fullName evidence="1">Uncharacterized protein</fullName>
    </submittedName>
</protein>
<dbReference type="EMBL" id="QPMM01000010">
    <property type="protein sequence ID" value="RFS20470.1"/>
    <property type="molecule type" value="Genomic_DNA"/>
</dbReference>
<dbReference type="RefSeq" id="WP_116977192.1">
    <property type="nucleotide sequence ID" value="NZ_QPMM01000010.1"/>
</dbReference>